<evidence type="ECO:0000256" key="3">
    <source>
        <dbReference type="ARBA" id="ARBA00022723"/>
    </source>
</evidence>
<dbReference type="AlphaFoldDB" id="A0AAV6GHJ6"/>
<dbReference type="InterPro" id="IPR050998">
    <property type="entry name" value="FOXP"/>
</dbReference>
<evidence type="ECO:0000256" key="2">
    <source>
        <dbReference type="ARBA" id="ARBA00022491"/>
    </source>
</evidence>
<dbReference type="InterPro" id="IPR032354">
    <property type="entry name" value="FOXP-CC"/>
</dbReference>
<feature type="DNA-binding region" description="Fork-head" evidence="10">
    <location>
        <begin position="265"/>
        <end position="338"/>
    </location>
</feature>
<reference evidence="13" key="1">
    <citation type="submission" date="2020-10" db="EMBL/GenBank/DDBJ databases">
        <title>Chromosome-scale genome assembly of the Allis shad, Alosa alosa.</title>
        <authorList>
            <person name="Margot Z."/>
            <person name="Christophe K."/>
            <person name="Cabau C."/>
            <person name="Louis A."/>
            <person name="Berthelot C."/>
            <person name="Parey E."/>
            <person name="Roest Crollius H."/>
            <person name="Montfort J."/>
            <person name="Robinson-Rechavi M."/>
            <person name="Bucao C."/>
            <person name="Bouchez O."/>
            <person name="Gislard M."/>
            <person name="Lluch J."/>
            <person name="Milhes M."/>
            <person name="Lampietro C."/>
            <person name="Lopez Roques C."/>
            <person name="Donnadieu C."/>
            <person name="Braasch I."/>
            <person name="Desvignes T."/>
            <person name="Postlethwait J."/>
            <person name="Bobe J."/>
            <person name="Guiguen Y."/>
        </authorList>
    </citation>
    <scope>NUCLEOTIDE SEQUENCE</scope>
    <source>
        <strain evidence="13">M-15738</strain>
        <tissue evidence="13">Blood</tissue>
    </source>
</reference>
<keyword evidence="9 10" id="KW-0539">Nucleus</keyword>
<comment type="subcellular location">
    <subcellularLocation>
        <location evidence="1 10">Nucleus</location>
    </subcellularLocation>
</comment>
<evidence type="ECO:0000313" key="14">
    <source>
        <dbReference type="Proteomes" id="UP000823561"/>
    </source>
</evidence>
<feature type="region of interest" description="Disordered" evidence="11">
    <location>
        <begin position="354"/>
        <end position="392"/>
    </location>
</feature>
<keyword evidence="14" id="KW-1185">Reference proteome</keyword>
<keyword evidence="2" id="KW-0678">Repressor</keyword>
<dbReference type="PRINTS" id="PR00053">
    <property type="entry name" value="FORKHEAD"/>
</dbReference>
<feature type="compositionally biased region" description="Low complexity" evidence="11">
    <location>
        <begin position="198"/>
        <end position="218"/>
    </location>
</feature>
<dbReference type="PROSITE" id="PS00658">
    <property type="entry name" value="FORK_HEAD_2"/>
    <property type="match status" value="1"/>
</dbReference>
<feature type="compositionally biased region" description="Polar residues" evidence="11">
    <location>
        <begin position="371"/>
        <end position="381"/>
    </location>
</feature>
<evidence type="ECO:0000256" key="5">
    <source>
        <dbReference type="ARBA" id="ARBA00022833"/>
    </source>
</evidence>
<dbReference type="PROSITE" id="PS50039">
    <property type="entry name" value="FORK_HEAD_3"/>
    <property type="match status" value="1"/>
</dbReference>
<evidence type="ECO:0000313" key="13">
    <source>
        <dbReference type="EMBL" id="KAG5273346.1"/>
    </source>
</evidence>
<dbReference type="Proteomes" id="UP000823561">
    <property type="component" value="Chromosome 11"/>
</dbReference>
<dbReference type="InterPro" id="IPR036390">
    <property type="entry name" value="WH_DNA-bd_sf"/>
</dbReference>
<dbReference type="GO" id="GO:0005634">
    <property type="term" value="C:nucleus"/>
    <property type="evidence" value="ECO:0007669"/>
    <property type="project" value="UniProtKB-SubCell"/>
</dbReference>
<dbReference type="FunFam" id="1.10.10.10:FF:000010">
    <property type="entry name" value="Forkhead box P2 isoform B"/>
    <property type="match status" value="1"/>
</dbReference>
<dbReference type="InterPro" id="IPR047412">
    <property type="entry name" value="FH_FOXP1_P2"/>
</dbReference>
<dbReference type="CDD" id="cd20065">
    <property type="entry name" value="FH_FOXP2"/>
    <property type="match status" value="1"/>
</dbReference>
<dbReference type="Pfam" id="PF00250">
    <property type="entry name" value="Forkhead"/>
    <property type="match status" value="1"/>
</dbReference>
<evidence type="ECO:0000256" key="7">
    <source>
        <dbReference type="ARBA" id="ARBA00023125"/>
    </source>
</evidence>
<dbReference type="InterPro" id="IPR030456">
    <property type="entry name" value="TF_fork_head_CS_2"/>
</dbReference>
<protein>
    <recommendedName>
        <fullName evidence="12">Fork-head domain-containing protein</fullName>
    </recommendedName>
</protein>
<name>A0AAV6GHJ6_9TELE</name>
<dbReference type="EMBL" id="JADWDJ010000011">
    <property type="protein sequence ID" value="KAG5273346.1"/>
    <property type="molecule type" value="Genomic_DNA"/>
</dbReference>
<dbReference type="FunFam" id="1.20.5.340:FF:000005">
    <property type="entry name" value="Forkhead box P1, isoform CRA_f"/>
    <property type="match status" value="1"/>
</dbReference>
<dbReference type="InterPro" id="IPR036388">
    <property type="entry name" value="WH-like_DNA-bd_sf"/>
</dbReference>
<dbReference type="GO" id="GO:0008270">
    <property type="term" value="F:zinc ion binding"/>
    <property type="evidence" value="ECO:0007669"/>
    <property type="project" value="UniProtKB-KW"/>
</dbReference>
<organism evidence="13 14">
    <name type="scientific">Alosa alosa</name>
    <name type="common">allis shad</name>
    <dbReference type="NCBI Taxonomy" id="278164"/>
    <lineage>
        <taxon>Eukaryota</taxon>
        <taxon>Metazoa</taxon>
        <taxon>Chordata</taxon>
        <taxon>Craniata</taxon>
        <taxon>Vertebrata</taxon>
        <taxon>Euteleostomi</taxon>
        <taxon>Actinopterygii</taxon>
        <taxon>Neopterygii</taxon>
        <taxon>Teleostei</taxon>
        <taxon>Clupei</taxon>
        <taxon>Clupeiformes</taxon>
        <taxon>Clupeoidei</taxon>
        <taxon>Clupeidae</taxon>
        <taxon>Alosa</taxon>
    </lineage>
</organism>
<dbReference type="SUPFAM" id="SSF46785">
    <property type="entry name" value="Winged helix' DNA-binding domain"/>
    <property type="match status" value="1"/>
</dbReference>
<keyword evidence="7 10" id="KW-0238">DNA-binding</keyword>
<evidence type="ECO:0000256" key="8">
    <source>
        <dbReference type="ARBA" id="ARBA00023163"/>
    </source>
</evidence>
<accession>A0AAV6GHJ6</accession>
<sequence>MDLEKTSLIKQVQRQEDLLKLQQAGLLSHTLPFGLHVLECQRIWMEQTSGHSDVKSLMSASTDLPPTALTTPSVALRKTQCVDRSLDPDMHSLYGHGICRWPACELECEDFENFVKHLDSEHVLDDKSTAQCRVQMQVVEQLALQLSKEQERLQAMMSHLHTHPSEPHTISSSLREWRESSPLYSAKQVNVDSEVDTAAVARSASPPREAPPHSKSSPSGPPSPRSPARDSSLRTIRHRHYMRPHVPLCSDLSPDYECYRNADVRPPFTYAALIRQAIIEASDMRLTLNEIYHWFTRTFAFFRRNAATWKNAVRHNLSLHKCFVRVENVKGAVWTVDEMEYQKRKAQKITSLGNRGALHSKGQRPAADRTSLLTENSTPLNKCSPGLKNPNSKCVDGTGPPESFRTQEHTAFLSDIKQLTGLVKKADPTQEGRCCSVLSTEGGQASPEPLMNTDQFD</sequence>
<evidence type="ECO:0000256" key="9">
    <source>
        <dbReference type="ARBA" id="ARBA00023242"/>
    </source>
</evidence>
<evidence type="ECO:0000256" key="10">
    <source>
        <dbReference type="PROSITE-ProRule" id="PRU00089"/>
    </source>
</evidence>
<dbReference type="PANTHER" id="PTHR45796:SF4">
    <property type="entry name" value="FORKHEAD BOX P, ISOFORM C"/>
    <property type="match status" value="1"/>
</dbReference>
<dbReference type="Gene3D" id="1.20.5.340">
    <property type="match status" value="1"/>
</dbReference>
<gene>
    <name evidence="13" type="ORF">AALO_G00150350</name>
</gene>
<evidence type="ECO:0000256" key="11">
    <source>
        <dbReference type="SAM" id="MobiDB-lite"/>
    </source>
</evidence>
<dbReference type="InterPro" id="IPR001766">
    <property type="entry name" value="Fork_head_dom"/>
</dbReference>
<evidence type="ECO:0000256" key="1">
    <source>
        <dbReference type="ARBA" id="ARBA00004123"/>
    </source>
</evidence>
<dbReference type="SMART" id="SM00339">
    <property type="entry name" value="FH"/>
    <property type="match status" value="1"/>
</dbReference>
<dbReference type="Pfam" id="PF16159">
    <property type="entry name" value="FOXP-CC"/>
    <property type="match status" value="1"/>
</dbReference>
<evidence type="ECO:0000259" key="12">
    <source>
        <dbReference type="PROSITE" id="PS50039"/>
    </source>
</evidence>
<dbReference type="GO" id="GO:0001227">
    <property type="term" value="F:DNA-binding transcription repressor activity, RNA polymerase II-specific"/>
    <property type="evidence" value="ECO:0007669"/>
    <property type="project" value="TreeGrafter"/>
</dbReference>
<dbReference type="GO" id="GO:0000978">
    <property type="term" value="F:RNA polymerase II cis-regulatory region sequence-specific DNA binding"/>
    <property type="evidence" value="ECO:0007669"/>
    <property type="project" value="TreeGrafter"/>
</dbReference>
<dbReference type="PANTHER" id="PTHR45796">
    <property type="entry name" value="FORKHEAD BOX P, ISOFORM C"/>
    <property type="match status" value="1"/>
</dbReference>
<proteinExistence type="predicted"/>
<keyword evidence="5" id="KW-0862">Zinc</keyword>
<keyword evidence="8" id="KW-0804">Transcription</keyword>
<feature type="domain" description="Fork-head" evidence="12">
    <location>
        <begin position="265"/>
        <end position="338"/>
    </location>
</feature>
<keyword evidence="6" id="KW-0805">Transcription regulation</keyword>
<evidence type="ECO:0000256" key="4">
    <source>
        <dbReference type="ARBA" id="ARBA00022771"/>
    </source>
</evidence>
<evidence type="ECO:0000256" key="6">
    <source>
        <dbReference type="ARBA" id="ARBA00023015"/>
    </source>
</evidence>
<dbReference type="Gene3D" id="1.10.10.10">
    <property type="entry name" value="Winged helix-like DNA-binding domain superfamily/Winged helix DNA-binding domain"/>
    <property type="match status" value="1"/>
</dbReference>
<comment type="caution">
    <text evidence="13">The sequence shown here is derived from an EMBL/GenBank/DDBJ whole genome shotgun (WGS) entry which is preliminary data.</text>
</comment>
<keyword evidence="4" id="KW-0863">Zinc-finger</keyword>
<feature type="region of interest" description="Disordered" evidence="11">
    <location>
        <begin position="197"/>
        <end position="231"/>
    </location>
</feature>
<keyword evidence="3" id="KW-0479">Metal-binding</keyword>